<evidence type="ECO:0008006" key="3">
    <source>
        <dbReference type="Google" id="ProtNLM"/>
    </source>
</evidence>
<dbReference type="Proteomes" id="UP000311713">
    <property type="component" value="Unassembled WGS sequence"/>
</dbReference>
<reference evidence="1 2" key="1">
    <citation type="submission" date="2019-06" db="EMBL/GenBank/DDBJ databases">
        <title>Draft genome of Streptomyces sedi sp. JCM16909.</title>
        <authorList>
            <person name="Klykleung N."/>
            <person name="Tanasupawat S."/>
            <person name="Kudo T."/>
            <person name="Yuki M."/>
            <person name="Ohkuma M."/>
        </authorList>
    </citation>
    <scope>NUCLEOTIDE SEQUENCE [LARGE SCALE GENOMIC DNA]</scope>
    <source>
        <strain evidence="1 2">JCM 16909</strain>
    </source>
</reference>
<proteinExistence type="predicted"/>
<gene>
    <name evidence="1" type="ORF">FH715_19195</name>
</gene>
<dbReference type="RefSeq" id="WP_139646987.1">
    <property type="nucleotide sequence ID" value="NZ_BAAAZS010000017.1"/>
</dbReference>
<name>A0A5C4UW96_9ACTN</name>
<dbReference type="AlphaFoldDB" id="A0A5C4UW96"/>
<sequence>MSSHTATWDSLGVALLVTGPDLDPGVLTRRLGVVPDLARMPGQVPAFRDGAGCWALRAVGGSELAPLVRAVVERARPLRGELGVLREEGYRVALDISGQVYHRELLILDAALLASAGELGVPISFSAEVTRVGDEEGFWDWLPPADGSHRA</sequence>
<dbReference type="OrthoDB" id="4251977at2"/>
<evidence type="ECO:0000313" key="1">
    <source>
        <dbReference type="EMBL" id="TNM27922.1"/>
    </source>
</evidence>
<evidence type="ECO:0000313" key="2">
    <source>
        <dbReference type="Proteomes" id="UP000311713"/>
    </source>
</evidence>
<accession>A0A5C4UW96</accession>
<protein>
    <recommendedName>
        <fullName evidence="3">DUF4279 domain-containing protein</fullName>
    </recommendedName>
</protein>
<keyword evidence="2" id="KW-1185">Reference proteome</keyword>
<dbReference type="EMBL" id="VDGT01000015">
    <property type="protein sequence ID" value="TNM27922.1"/>
    <property type="molecule type" value="Genomic_DNA"/>
</dbReference>
<comment type="caution">
    <text evidence="1">The sequence shown here is derived from an EMBL/GenBank/DDBJ whole genome shotgun (WGS) entry which is preliminary data.</text>
</comment>
<organism evidence="1 2">
    <name type="scientific">Streptomyces sedi</name>
    <dbReference type="NCBI Taxonomy" id="555059"/>
    <lineage>
        <taxon>Bacteria</taxon>
        <taxon>Bacillati</taxon>
        <taxon>Actinomycetota</taxon>
        <taxon>Actinomycetes</taxon>
        <taxon>Kitasatosporales</taxon>
        <taxon>Streptomycetaceae</taxon>
        <taxon>Streptomyces</taxon>
    </lineage>
</organism>